<dbReference type="NCBIfam" id="TIGR01665">
    <property type="entry name" value="put_anti_recept"/>
    <property type="match status" value="1"/>
</dbReference>
<dbReference type="AlphaFoldDB" id="A0A5A5TZV5"/>
<evidence type="ECO:0000313" key="2">
    <source>
        <dbReference type="EMBL" id="GDZ83123.1"/>
    </source>
</evidence>
<dbReference type="InterPro" id="IPR010572">
    <property type="entry name" value="Tail_dom"/>
</dbReference>
<feature type="domain" description="Tail spike" evidence="1">
    <location>
        <begin position="91"/>
        <end position="324"/>
    </location>
</feature>
<proteinExistence type="predicted"/>
<organism evidence="2 3">
    <name type="scientific">Leuconostoc citreum</name>
    <dbReference type="NCBI Taxonomy" id="33964"/>
    <lineage>
        <taxon>Bacteria</taxon>
        <taxon>Bacillati</taxon>
        <taxon>Bacillota</taxon>
        <taxon>Bacilli</taxon>
        <taxon>Lactobacillales</taxon>
        <taxon>Lactobacillaceae</taxon>
        <taxon>Leuconostoc</taxon>
    </lineage>
</organism>
<dbReference type="Pfam" id="PF06605">
    <property type="entry name" value="Prophage_tail"/>
    <property type="match status" value="1"/>
</dbReference>
<evidence type="ECO:0000313" key="3">
    <source>
        <dbReference type="Proteomes" id="UP000323274"/>
    </source>
</evidence>
<gene>
    <name evidence="2" type="ORF">LCIT_03650</name>
</gene>
<accession>A0A5A5TZV5</accession>
<dbReference type="EMBL" id="BJJW01000002">
    <property type="protein sequence ID" value="GDZ83123.1"/>
    <property type="molecule type" value="Genomic_DNA"/>
</dbReference>
<dbReference type="Gene3D" id="3.55.50.40">
    <property type="match status" value="1"/>
</dbReference>
<evidence type="ECO:0000259" key="1">
    <source>
        <dbReference type="Pfam" id="PF06605"/>
    </source>
</evidence>
<dbReference type="RefSeq" id="WP_149333741.1">
    <property type="nucleotide sequence ID" value="NZ_BJJW01000002.1"/>
</dbReference>
<reference evidence="2 3" key="1">
    <citation type="submission" date="2019-04" db="EMBL/GenBank/DDBJ databases">
        <title>A pseudo-fructophilic Leuconostoc citreum strain F192-5 isolated from peel of satsuma mandarin: the first report for isolation and characterization of strain-dependent fructophilic-like characteristics.</title>
        <authorList>
            <person name="Maeno S."/>
            <person name="Tanizawa Y."/>
            <person name="Kajikawa A."/>
            <person name="Kanesaki Y."/>
            <person name="Kubota E."/>
            <person name="Arita M."/>
            <person name="Leon D."/>
            <person name="Endo A."/>
        </authorList>
    </citation>
    <scope>NUCLEOTIDE SEQUENCE [LARGE SCALE GENOMIC DNA]</scope>
    <source>
        <strain evidence="2 3">F192-5</strain>
    </source>
</reference>
<dbReference type="Proteomes" id="UP000323274">
    <property type="component" value="Unassembled WGS sequence"/>
</dbReference>
<name>A0A5A5TZV5_LEUCI</name>
<sequence length="368" mass="41947">MANVVYAKQALPDNTPIVVYNLSVTENINELSTSSFSFDDGQQNKIATLMMSPQTTIYVPEISQTFRLTNVNPTSLGDRRSYQVSAIHVGTDLHDKYIEDRLTNTQSLDSCMKFVTQGTNFKYVIHDSFKNYSFSDGFGGDFADSLFMNTLKDDFGFEFYFDDYTIHIYKKLGQEDQFVFIDGYNASKIAWTEDYSNIRTKIKGLGKQDDDGKYKATAEYISPNAKIWGIKQAATVQDDRFTDGDSLLNYIKGQLQDYPIIQYTMERAEFEHGAKLSDINSIKVGNSGLIKDRLGVDIDTRIVGMTYYPQDPKQNDILTFGNKIFDYMKNMAMQRKAHDTNQNIGQSVQKLNDDMSSIVNNGVWYLWS</sequence>
<protein>
    <recommendedName>
        <fullName evidence="1">Tail spike domain-containing protein</fullName>
    </recommendedName>
</protein>
<dbReference type="InterPro" id="IPR007119">
    <property type="entry name" value="Phage_tail_spike_N"/>
</dbReference>
<comment type="caution">
    <text evidence="2">The sequence shown here is derived from an EMBL/GenBank/DDBJ whole genome shotgun (WGS) entry which is preliminary data.</text>
</comment>